<feature type="non-terminal residue" evidence="2">
    <location>
        <position position="1"/>
    </location>
</feature>
<name>A0ABP0JXL2_9DINO</name>
<feature type="region of interest" description="Disordered" evidence="1">
    <location>
        <begin position="117"/>
        <end position="144"/>
    </location>
</feature>
<keyword evidence="3" id="KW-1185">Reference proteome</keyword>
<feature type="compositionally biased region" description="Basic and acidic residues" evidence="1">
    <location>
        <begin position="51"/>
        <end position="61"/>
    </location>
</feature>
<feature type="compositionally biased region" description="Low complexity" evidence="1">
    <location>
        <begin position="283"/>
        <end position="309"/>
    </location>
</feature>
<evidence type="ECO:0000313" key="3">
    <source>
        <dbReference type="Proteomes" id="UP001642464"/>
    </source>
</evidence>
<feature type="compositionally biased region" description="Basic and acidic residues" evidence="1">
    <location>
        <begin position="117"/>
        <end position="126"/>
    </location>
</feature>
<reference evidence="2 3" key="1">
    <citation type="submission" date="2024-02" db="EMBL/GenBank/DDBJ databases">
        <authorList>
            <person name="Chen Y."/>
            <person name="Shah S."/>
            <person name="Dougan E. K."/>
            <person name="Thang M."/>
            <person name="Chan C."/>
        </authorList>
    </citation>
    <scope>NUCLEOTIDE SEQUENCE [LARGE SCALE GENOMIC DNA]</scope>
</reference>
<feature type="region of interest" description="Disordered" evidence="1">
    <location>
        <begin position="283"/>
        <end position="319"/>
    </location>
</feature>
<feature type="region of interest" description="Disordered" evidence="1">
    <location>
        <begin position="38"/>
        <end position="105"/>
    </location>
</feature>
<gene>
    <name evidence="2" type="ORF">SCF082_LOCUS14344</name>
</gene>
<proteinExistence type="predicted"/>
<dbReference type="EMBL" id="CAXAMM010008991">
    <property type="protein sequence ID" value="CAK9019039.1"/>
    <property type="molecule type" value="Genomic_DNA"/>
</dbReference>
<dbReference type="Proteomes" id="UP001642464">
    <property type="component" value="Unassembled WGS sequence"/>
</dbReference>
<evidence type="ECO:0000256" key="1">
    <source>
        <dbReference type="SAM" id="MobiDB-lite"/>
    </source>
</evidence>
<accession>A0ABP0JXL2</accession>
<protein>
    <submittedName>
        <fullName evidence="2">Uncharacterized protein</fullName>
    </submittedName>
</protein>
<feature type="compositionally biased region" description="Low complexity" evidence="1">
    <location>
        <begin position="39"/>
        <end position="50"/>
    </location>
</feature>
<organism evidence="2 3">
    <name type="scientific">Durusdinium trenchii</name>
    <dbReference type="NCBI Taxonomy" id="1381693"/>
    <lineage>
        <taxon>Eukaryota</taxon>
        <taxon>Sar</taxon>
        <taxon>Alveolata</taxon>
        <taxon>Dinophyceae</taxon>
        <taxon>Suessiales</taxon>
        <taxon>Symbiodiniaceae</taxon>
        <taxon>Durusdinium</taxon>
    </lineage>
</organism>
<sequence>SYLGGNVMEPMLISLLGLASIYSLGLLEGQSRRDFRAGSTTVESLSQVESESSKASDERSKSNIPQPAESCDTFQDHLDQLQMSPPRRRPWRARSADIPRQGPTSVAIKKFQSDFAEHRCEEHEAPELPGAVEAAPQGRGKDTKRLSEVSISVSVVPNEISGSWNNSSSQSQSQLVSASSFRIQIDSLPTPNANAAQWSMTSSEFFTRSRAMARPDNGTGSTDARRRLGVGSGRDSLCVSKSSDESPGGSGGSYPDVLKEVATVACQTELLWKDEGWHCTRCSKPPAAPKAESTSTSPSPASPVSLSARPRNRQNAKSQHQVEAWKKAMERMVQMQGTWRLVYGPENVSPWLEQFMICGTCVRCEDSDRSLELVETVHPALGGGMLMLDKDNMLHRFGKTGQHLMFERFDVSDLNDLVNRVSEENDIPWFSGGRAQSGEIRFNPVEDVLDDLEMQ</sequence>
<comment type="caution">
    <text evidence="2">The sequence shown here is derived from an EMBL/GenBank/DDBJ whole genome shotgun (WGS) entry which is preliminary data.</text>
</comment>
<evidence type="ECO:0000313" key="2">
    <source>
        <dbReference type="EMBL" id="CAK9019039.1"/>
    </source>
</evidence>
<feature type="region of interest" description="Disordered" evidence="1">
    <location>
        <begin position="209"/>
        <end position="254"/>
    </location>
</feature>